<evidence type="ECO:0000313" key="5">
    <source>
        <dbReference type="EMBL" id="AGK99550.1"/>
    </source>
</evidence>
<protein>
    <submittedName>
        <fullName evidence="5">Transcriptional regulator</fullName>
    </submittedName>
</protein>
<dbReference type="RefSeq" id="WP_015617816.1">
    <property type="nucleotide sequence ID" value="NC_021182.1"/>
</dbReference>
<evidence type="ECO:0000256" key="2">
    <source>
        <dbReference type="ARBA" id="ARBA00023125"/>
    </source>
</evidence>
<dbReference type="STRING" id="86416.Clopa_4876"/>
<dbReference type="CDD" id="cd07377">
    <property type="entry name" value="WHTH_GntR"/>
    <property type="match status" value="1"/>
</dbReference>
<gene>
    <name evidence="5" type="ORF">Clopa_4876</name>
</gene>
<dbReference type="GO" id="GO:0003700">
    <property type="term" value="F:DNA-binding transcription factor activity"/>
    <property type="evidence" value="ECO:0007669"/>
    <property type="project" value="InterPro"/>
</dbReference>
<proteinExistence type="predicted"/>
<dbReference type="PANTHER" id="PTHR43537">
    <property type="entry name" value="TRANSCRIPTIONAL REGULATOR, GNTR FAMILY"/>
    <property type="match status" value="1"/>
</dbReference>
<organism evidence="5 6">
    <name type="scientific">Clostridium pasteurianum BC1</name>
    <dbReference type="NCBI Taxonomy" id="86416"/>
    <lineage>
        <taxon>Bacteria</taxon>
        <taxon>Bacillati</taxon>
        <taxon>Bacillota</taxon>
        <taxon>Clostridia</taxon>
        <taxon>Eubacteriales</taxon>
        <taxon>Clostridiaceae</taxon>
        <taxon>Clostridium</taxon>
    </lineage>
</organism>
<dbReference type="InterPro" id="IPR036390">
    <property type="entry name" value="WH_DNA-bd_sf"/>
</dbReference>
<dbReference type="KEGG" id="cpas:Clopa_4876"/>
<dbReference type="PATRIC" id="fig|86416.3.peg.4863"/>
<dbReference type="InterPro" id="IPR000524">
    <property type="entry name" value="Tscrpt_reg_HTH_GntR"/>
</dbReference>
<dbReference type="InterPro" id="IPR011711">
    <property type="entry name" value="GntR_C"/>
</dbReference>
<feature type="domain" description="HTH gntR-type" evidence="4">
    <location>
        <begin position="4"/>
        <end position="72"/>
    </location>
</feature>
<name>R4KIU8_CLOPA</name>
<dbReference type="OrthoDB" id="9799482at2"/>
<dbReference type="eggNOG" id="COG2186">
    <property type="taxonomic scope" value="Bacteria"/>
</dbReference>
<dbReference type="Pfam" id="PF07729">
    <property type="entry name" value="FCD"/>
    <property type="match status" value="1"/>
</dbReference>
<keyword evidence="2" id="KW-0238">DNA-binding</keyword>
<evidence type="ECO:0000256" key="1">
    <source>
        <dbReference type="ARBA" id="ARBA00023015"/>
    </source>
</evidence>
<dbReference type="Gene3D" id="1.20.120.530">
    <property type="entry name" value="GntR ligand-binding domain-like"/>
    <property type="match status" value="1"/>
</dbReference>
<evidence type="ECO:0000313" key="6">
    <source>
        <dbReference type="Proteomes" id="UP000013523"/>
    </source>
</evidence>
<keyword evidence="6" id="KW-1185">Reference proteome</keyword>
<dbReference type="SMART" id="SM00895">
    <property type="entry name" value="FCD"/>
    <property type="match status" value="1"/>
</dbReference>
<dbReference type="SUPFAM" id="SSF48008">
    <property type="entry name" value="GntR ligand-binding domain-like"/>
    <property type="match status" value="1"/>
</dbReference>
<dbReference type="SMART" id="SM00345">
    <property type="entry name" value="HTH_GNTR"/>
    <property type="match status" value="1"/>
</dbReference>
<dbReference type="AlphaFoldDB" id="R4KIU8"/>
<dbReference type="PROSITE" id="PS50949">
    <property type="entry name" value="HTH_GNTR"/>
    <property type="match status" value="1"/>
</dbReference>
<accession>R4KIU8</accession>
<sequence length="228" mass="26253">MKDGRTSDKVLEKIEEKIFSGEWKSGQKIMSETQLAKELDVSRVSVREALEKLVTLNIINKKQGGGTFVNDLTPLIYLNGLIPMLILDMDSYVDILEFRLITEPESARFCAERCGDDLIKELEACYENMVMYKDDINKFTEEDLKFHTKISEGTNNSLIIKVNKLLRNVLKYHQKLLYENLGPKGGVTEHKLILESIKNRDSELAAIYARRHAQRTLNDLKKNKFNIL</sequence>
<dbReference type="EMBL" id="CP003261">
    <property type="protein sequence ID" value="AGK99550.1"/>
    <property type="molecule type" value="Genomic_DNA"/>
</dbReference>
<dbReference type="Proteomes" id="UP000013523">
    <property type="component" value="Chromosome"/>
</dbReference>
<dbReference type="Pfam" id="PF00392">
    <property type="entry name" value="GntR"/>
    <property type="match status" value="1"/>
</dbReference>
<evidence type="ECO:0000259" key="4">
    <source>
        <dbReference type="PROSITE" id="PS50949"/>
    </source>
</evidence>
<dbReference type="Gene3D" id="1.10.10.10">
    <property type="entry name" value="Winged helix-like DNA-binding domain superfamily/Winged helix DNA-binding domain"/>
    <property type="match status" value="1"/>
</dbReference>
<keyword evidence="3" id="KW-0804">Transcription</keyword>
<reference evidence="5 6" key="1">
    <citation type="submission" date="2012-01" db="EMBL/GenBank/DDBJ databases">
        <title>Complete sequence of chromosome of Clostridium pasteurianum BC1.</title>
        <authorList>
            <consortium name="US DOE Joint Genome Institute"/>
            <person name="Lucas S."/>
            <person name="Han J."/>
            <person name="Lapidus A."/>
            <person name="Cheng J.-F."/>
            <person name="Goodwin L."/>
            <person name="Pitluck S."/>
            <person name="Peters L."/>
            <person name="Mikhailova N."/>
            <person name="Teshima H."/>
            <person name="Detter J.C."/>
            <person name="Han C."/>
            <person name="Tapia R."/>
            <person name="Land M."/>
            <person name="Hauser L."/>
            <person name="Kyrpides N."/>
            <person name="Ivanova N."/>
            <person name="Pagani I."/>
            <person name="Dunn J."/>
            <person name="Taghavi S."/>
            <person name="Francis A."/>
            <person name="van der Lelie D."/>
            <person name="Woyke T."/>
        </authorList>
    </citation>
    <scope>NUCLEOTIDE SEQUENCE [LARGE SCALE GENOMIC DNA]</scope>
    <source>
        <strain evidence="5 6">BC1</strain>
    </source>
</reference>
<dbReference type="SUPFAM" id="SSF46785">
    <property type="entry name" value="Winged helix' DNA-binding domain"/>
    <property type="match status" value="1"/>
</dbReference>
<dbReference type="PANTHER" id="PTHR43537:SF5">
    <property type="entry name" value="UXU OPERON TRANSCRIPTIONAL REGULATOR"/>
    <property type="match status" value="1"/>
</dbReference>
<keyword evidence="1" id="KW-0805">Transcription regulation</keyword>
<dbReference type="HOGENOM" id="CLU_017584_9_1_9"/>
<evidence type="ECO:0000256" key="3">
    <source>
        <dbReference type="ARBA" id="ARBA00023163"/>
    </source>
</evidence>
<dbReference type="GO" id="GO:0003677">
    <property type="term" value="F:DNA binding"/>
    <property type="evidence" value="ECO:0007669"/>
    <property type="project" value="UniProtKB-KW"/>
</dbReference>
<dbReference type="InterPro" id="IPR008920">
    <property type="entry name" value="TF_FadR/GntR_C"/>
</dbReference>
<dbReference type="InterPro" id="IPR036388">
    <property type="entry name" value="WH-like_DNA-bd_sf"/>
</dbReference>
<dbReference type="PRINTS" id="PR00035">
    <property type="entry name" value="HTHGNTR"/>
</dbReference>